<dbReference type="EC" id="2.3.2.27" evidence="3"/>
<dbReference type="Pfam" id="PF18102">
    <property type="entry name" value="DTC"/>
    <property type="match status" value="1"/>
</dbReference>
<evidence type="ECO:0000313" key="9">
    <source>
        <dbReference type="Proteomes" id="UP000694397"/>
    </source>
</evidence>
<feature type="region of interest" description="Disordered" evidence="6">
    <location>
        <begin position="808"/>
        <end position="853"/>
    </location>
</feature>
<dbReference type="GO" id="GO:0046872">
    <property type="term" value="F:metal ion binding"/>
    <property type="evidence" value="ECO:0007669"/>
    <property type="project" value="UniProtKB-KW"/>
</dbReference>
<comment type="catalytic activity">
    <reaction evidence="1">
        <text>S-ubiquitinyl-[E2 ubiquitin-conjugating enzyme]-L-cysteine + [acceptor protein]-L-lysine = [E2 ubiquitin-conjugating enzyme]-L-cysteine + N(6)-ubiquitinyl-[acceptor protein]-L-lysine.</text>
        <dbReference type="EC" id="2.3.2.27"/>
    </reaction>
</comment>
<evidence type="ECO:0000256" key="2">
    <source>
        <dbReference type="ARBA" id="ARBA00004906"/>
    </source>
</evidence>
<dbReference type="InterPro" id="IPR039399">
    <property type="entry name" value="Deltex_C_sf"/>
</dbReference>
<dbReference type="GO" id="GO:0061630">
    <property type="term" value="F:ubiquitin protein ligase activity"/>
    <property type="evidence" value="ECO:0007669"/>
    <property type="project" value="UniProtKB-EC"/>
</dbReference>
<feature type="region of interest" description="Disordered" evidence="6">
    <location>
        <begin position="165"/>
        <end position="225"/>
    </location>
</feature>
<feature type="region of interest" description="Disordered" evidence="6">
    <location>
        <begin position="911"/>
        <end position="963"/>
    </location>
</feature>
<keyword evidence="4" id="KW-0808">Transferase</keyword>
<evidence type="ECO:0000256" key="5">
    <source>
        <dbReference type="ARBA" id="ARBA00022723"/>
    </source>
</evidence>
<evidence type="ECO:0000256" key="1">
    <source>
        <dbReference type="ARBA" id="ARBA00000900"/>
    </source>
</evidence>
<dbReference type="UniPathway" id="UPA00143"/>
<feature type="compositionally biased region" description="Basic and acidic residues" evidence="6">
    <location>
        <begin position="576"/>
        <end position="585"/>
    </location>
</feature>
<dbReference type="InterPro" id="IPR039398">
    <property type="entry name" value="Deltex_fam"/>
</dbReference>
<dbReference type="InterPro" id="IPR039396">
    <property type="entry name" value="Deltex_C"/>
</dbReference>
<dbReference type="Gene3D" id="3.30.390.130">
    <property type="match status" value="1"/>
</dbReference>
<evidence type="ECO:0000256" key="4">
    <source>
        <dbReference type="ARBA" id="ARBA00022679"/>
    </source>
</evidence>
<comment type="pathway">
    <text evidence="2">Protein modification; protein ubiquitination.</text>
</comment>
<feature type="region of interest" description="Disordered" evidence="6">
    <location>
        <begin position="426"/>
        <end position="451"/>
    </location>
</feature>
<evidence type="ECO:0000256" key="3">
    <source>
        <dbReference type="ARBA" id="ARBA00012483"/>
    </source>
</evidence>
<evidence type="ECO:0000256" key="6">
    <source>
        <dbReference type="SAM" id="MobiDB-lite"/>
    </source>
</evidence>
<dbReference type="Ensembl" id="ENSSFOT00015072155.1">
    <property type="protein sequence ID" value="ENSSFOP00015041633.1"/>
    <property type="gene ID" value="ENSSFOG00015012172.2"/>
</dbReference>
<reference evidence="8" key="2">
    <citation type="submission" date="2025-08" db="UniProtKB">
        <authorList>
            <consortium name="Ensembl"/>
        </authorList>
    </citation>
    <scope>IDENTIFICATION</scope>
</reference>
<feature type="compositionally biased region" description="Polar residues" evidence="6">
    <location>
        <begin position="549"/>
        <end position="570"/>
    </location>
</feature>
<protein>
    <recommendedName>
        <fullName evidence="3">RING-type E3 ubiquitin transferase</fullName>
        <ecNumber evidence="3">2.3.2.27</ecNumber>
    </recommendedName>
</protein>
<dbReference type="GeneTree" id="ENSGT00940000175423"/>
<dbReference type="PANTHER" id="PTHR12622">
    <property type="entry name" value="DELTEX-RELATED"/>
    <property type="match status" value="1"/>
</dbReference>
<keyword evidence="5" id="KW-0479">Metal-binding</keyword>
<dbReference type="AlphaFoldDB" id="A0A8C9VB09"/>
<gene>
    <name evidence="8" type="primary">LOC108919024</name>
</gene>
<proteinExistence type="predicted"/>
<feature type="compositionally biased region" description="Basic and acidic residues" evidence="6">
    <location>
        <begin position="927"/>
        <end position="944"/>
    </location>
</feature>
<dbReference type="Proteomes" id="UP000694397">
    <property type="component" value="Chromosome 20"/>
</dbReference>
<evidence type="ECO:0000259" key="7">
    <source>
        <dbReference type="Pfam" id="PF18102"/>
    </source>
</evidence>
<organism evidence="8 9">
    <name type="scientific">Scleropages formosus</name>
    <name type="common">Asian bonytongue</name>
    <name type="synonym">Osteoglossum formosum</name>
    <dbReference type="NCBI Taxonomy" id="113540"/>
    <lineage>
        <taxon>Eukaryota</taxon>
        <taxon>Metazoa</taxon>
        <taxon>Chordata</taxon>
        <taxon>Craniata</taxon>
        <taxon>Vertebrata</taxon>
        <taxon>Euteleostomi</taxon>
        <taxon>Actinopterygii</taxon>
        <taxon>Neopterygii</taxon>
        <taxon>Teleostei</taxon>
        <taxon>Osteoglossocephala</taxon>
        <taxon>Osteoglossomorpha</taxon>
        <taxon>Osteoglossiformes</taxon>
        <taxon>Osteoglossidae</taxon>
        <taxon>Scleropages</taxon>
    </lineage>
</organism>
<evidence type="ECO:0000313" key="8">
    <source>
        <dbReference type="Ensembl" id="ENSSFOP00015041633.1"/>
    </source>
</evidence>
<dbReference type="GO" id="GO:0007219">
    <property type="term" value="P:Notch signaling pathway"/>
    <property type="evidence" value="ECO:0007669"/>
    <property type="project" value="InterPro"/>
</dbReference>
<feature type="compositionally biased region" description="Basic and acidic residues" evidence="6">
    <location>
        <begin position="427"/>
        <end position="451"/>
    </location>
</feature>
<dbReference type="GO" id="GO:0016567">
    <property type="term" value="P:protein ubiquitination"/>
    <property type="evidence" value="ECO:0007669"/>
    <property type="project" value="UniProtKB-UniPathway"/>
</dbReference>
<sequence>MPFWREATLWPRARFASAAFRSRRPLVSERRHDERAHDRAAPFTFCFLKMSVCASRPPSDKEIKVAQRVAQRGKHILRVDDETYEVTVCLSHKKVDPDEVFVCSELTVDCSQLPSAKETLCGAQQSFPRVHFSFSPLEDLCTLKGRFSEIQALITQLLASLEPESSRTCDAPRTDATVSGPSFVSKKSLGRDAHSTGSSEWQLKARSSGRAPGLGVGNSGQGHLERNHRHSATDLALEDCGGWEVAAGTPFEDYSLALDSDIFRYLQQHRRDEYERILSRHPVEVVDVTAQDVTTLYLKAAEGLVGGARRPLEHMQQVHSELAQLYQEMEAQLRKEQLPKELVPRSGFKAALEVLQRRLPRLMISDDEMNVYLVGSGSDVSEAKQFFLDVKGTEGLTQGGVSHREPEAQQLRDTLFSTSTPVSLCRVPDDSENRLRKTEADRTHFREDNKETVGEDRLRSLLDDTQVRPSMSSVNSGLRLGTGLLFGPGAVGVGTARGQDIFKRTNSTESTALRSLMSTSTVLPSKNKHFASAQKNLHSDLLVDRTSLTTATSPPKLGSQSTLRRSNSFSGLVRPKHSDKEKEVPRNLPAKTKQDATHTFNASVSKRELYSVEMVVPTATWIYIKDGNSKWLEDLKPSVEIKEILSDNNITLQLSGPDAEKLSVCQQEVTKLVSGVFVKEFPLVKLGIKDPKDKTLEERCEDLRRRFPKVKIVSKSKTVHILGPKQSCDEVYLCLREDFQHKVEKEKRDEEGALSKDNYSMIALPKKSQIQQPFQEPSDFTKNLISTSQSYNSVDGCVVQHNSNITVESSKGAEEIERESKQKQGSKVKESAEKSDSTELCSGPRGEQSSQLVMRNDAGWKFPRGTAGSSDWESLKSDISLLKAHRPNWSTTSPSAPVSLLIFDYSTRKPVMPKESNSRAKSLHRHSSVDPKNQKTQVGEDSKQLDSSAYSRMPQESERQTCGCGVSGPSVSRTACGVTVCPKCLAQAHSSCSVCNQGHEPRGIKGNAFFSEMSFSLPGHPKDLTLKITYVIPSGIQGEHDPNPGASFQGGKFEAFLPFNERTRKLLPLLQKAFACGRTFVVSAGRVVWGSIPHKTSTDGGVSRNGYPDKGYLNKLEVVLSSLDCGEEKGTAQSAEKTQK</sequence>
<feature type="compositionally biased region" description="Basic and acidic residues" evidence="6">
    <location>
        <begin position="811"/>
        <end position="837"/>
    </location>
</feature>
<name>A0A8C9VB09_SCLFO</name>
<reference evidence="8" key="3">
    <citation type="submission" date="2025-09" db="UniProtKB">
        <authorList>
            <consortium name="Ensembl"/>
        </authorList>
    </citation>
    <scope>IDENTIFICATION</scope>
</reference>
<reference evidence="8 9" key="1">
    <citation type="submission" date="2019-04" db="EMBL/GenBank/DDBJ databases">
        <authorList>
            <consortium name="Wellcome Sanger Institute Data Sharing"/>
        </authorList>
    </citation>
    <scope>NUCLEOTIDE SEQUENCE [LARGE SCALE GENOMIC DNA]</scope>
</reference>
<accession>A0A8C9VB09</accession>
<dbReference type="OrthoDB" id="527344at2759"/>
<feature type="domain" description="Deltex C-terminal" evidence="7">
    <location>
        <begin position="1005"/>
        <end position="1117"/>
    </location>
</feature>
<feature type="region of interest" description="Disordered" evidence="6">
    <location>
        <begin position="549"/>
        <end position="599"/>
    </location>
</feature>
<keyword evidence="9" id="KW-1185">Reference proteome</keyword>